<reference evidence="17 18" key="1">
    <citation type="submission" date="2014-08" db="EMBL/GenBank/DDBJ databases">
        <authorList>
            <person name="Hassan Y.I."/>
            <person name="Lepp D."/>
            <person name="Zhou T."/>
        </authorList>
    </citation>
    <scope>NUCLEOTIDE SEQUENCE [LARGE SCALE GENOMIC DNA]</scope>
    <source>
        <strain evidence="17 18">IFO13584</strain>
    </source>
</reference>
<dbReference type="Proteomes" id="UP000028981">
    <property type="component" value="Unassembled WGS sequence"/>
</dbReference>
<evidence type="ECO:0000256" key="7">
    <source>
        <dbReference type="ARBA" id="ARBA00022723"/>
    </source>
</evidence>
<dbReference type="InterPro" id="IPR036412">
    <property type="entry name" value="HAD-like_sf"/>
</dbReference>
<dbReference type="CDD" id="cd00371">
    <property type="entry name" value="HMA"/>
    <property type="match status" value="1"/>
</dbReference>
<dbReference type="Pfam" id="PF00702">
    <property type="entry name" value="Hydrolase"/>
    <property type="match status" value="1"/>
</dbReference>
<dbReference type="InterPro" id="IPR036163">
    <property type="entry name" value="HMA_dom_sf"/>
</dbReference>
<keyword evidence="14 15" id="KW-0472">Membrane</keyword>
<evidence type="ECO:0000256" key="12">
    <source>
        <dbReference type="ARBA" id="ARBA00022989"/>
    </source>
</evidence>
<feature type="transmembrane region" description="Helical" evidence="15">
    <location>
        <begin position="187"/>
        <end position="205"/>
    </location>
</feature>
<dbReference type="Gene3D" id="3.40.50.1000">
    <property type="entry name" value="HAD superfamily/HAD-like"/>
    <property type="match status" value="1"/>
</dbReference>
<dbReference type="GO" id="GO:0043682">
    <property type="term" value="F:P-type divalent copper transporter activity"/>
    <property type="evidence" value="ECO:0007669"/>
    <property type="project" value="TreeGrafter"/>
</dbReference>
<dbReference type="InterPro" id="IPR008250">
    <property type="entry name" value="ATPase_P-typ_transduc_dom_A_sf"/>
</dbReference>
<keyword evidence="6 15" id="KW-0812">Transmembrane</keyword>
<feature type="transmembrane region" description="Helical" evidence="15">
    <location>
        <begin position="96"/>
        <end position="116"/>
    </location>
</feature>
<evidence type="ECO:0000256" key="14">
    <source>
        <dbReference type="ARBA" id="ARBA00023136"/>
    </source>
</evidence>
<keyword evidence="5" id="KW-0597">Phosphoprotein</keyword>
<dbReference type="InterPro" id="IPR018303">
    <property type="entry name" value="ATPase_P-typ_P_site"/>
</dbReference>
<evidence type="ECO:0000256" key="10">
    <source>
        <dbReference type="ARBA" id="ARBA00022842"/>
    </source>
</evidence>
<comment type="caution">
    <text evidence="17">The sequence shown here is derived from an EMBL/GenBank/DDBJ whole genome shotgun (WGS) entry which is preliminary data.</text>
</comment>
<sequence>MATASMTTRLFGIDGMSCGACARGLEHRIRQMTGVDQASVHYLTASMLVRWTDEVTDMTAIAERVRQSGYQLVPESRPELTAARLQRDFDLVARRLAVAVFFGMWSMAAAIALYAMPQGDATVSRALALGSGLLAMPVVAYAGADIVAMAWKSLRLGDLGIDLLVTLGVLGSVLLSISHLLSGSTSVYFDTAAMLITLLLVGRLIDLWVRKGAVAAITAMDAASPDLANRVTENGSVETVPAASLVVGDTVVVEAGSTSSVDGVVLTGSSSVNRAALTGESRVADVGPGERVEAGTINLTRRLQLRVDRDPGDRDIDRMGGRIAVEIARRGHDSTRTDLWARRLSIVIPALAIVVGVATFLTGVGFEVAASRALTLLVGACPCALALAAPLAQVRATLAAARFGVRIQDPVGFMRLAEVKDAIFDKTGTLTIGMPGVISITASDGWSEQEVLAMAAHAETGIDHPLARSIIRAHGSEMGEGGTRWDRGASAITPDGAVISVAGAQNTSDASGTVLQVLRDNELVGHILVDDPIDPSASAAIGALSSLGILCSIATGDNANPAHRVAEAVGIASGLVHAGCTPAEKADLVRAAGRPVLFVGDGINDGPALAASACGLSVRSAHASASSTAHVAIVDEGIRAIAPLVRLSRRTVATVNENIVLATVYNVVLVPLAATGMMTPLTAALAMLFSSLSVLLNTWRLGLSARPRAAISALGNVMRH</sequence>
<evidence type="ECO:0000256" key="4">
    <source>
        <dbReference type="ARBA" id="ARBA00022475"/>
    </source>
</evidence>
<keyword evidence="4 15" id="KW-1003">Cell membrane</keyword>
<comment type="subcellular location">
    <subcellularLocation>
        <location evidence="1">Cell membrane</location>
        <topology evidence="1">Multi-pass membrane protein</topology>
    </subcellularLocation>
</comment>
<evidence type="ECO:0000256" key="13">
    <source>
        <dbReference type="ARBA" id="ARBA00023065"/>
    </source>
</evidence>
<dbReference type="NCBIfam" id="TIGR01494">
    <property type="entry name" value="ATPase_P-type"/>
    <property type="match status" value="1"/>
</dbReference>
<dbReference type="GO" id="GO:0055070">
    <property type="term" value="P:copper ion homeostasis"/>
    <property type="evidence" value="ECO:0007669"/>
    <property type="project" value="TreeGrafter"/>
</dbReference>
<dbReference type="InterPro" id="IPR059000">
    <property type="entry name" value="ATPase_P-type_domA"/>
</dbReference>
<evidence type="ECO:0000256" key="3">
    <source>
        <dbReference type="ARBA" id="ARBA00022448"/>
    </source>
</evidence>
<dbReference type="InterPro" id="IPR001757">
    <property type="entry name" value="P_typ_ATPase"/>
</dbReference>
<keyword evidence="8 15" id="KW-0547">Nucleotide-binding</keyword>
<dbReference type="SUPFAM" id="SSF55008">
    <property type="entry name" value="HMA, heavy metal-associated domain"/>
    <property type="match status" value="1"/>
</dbReference>
<dbReference type="InterPro" id="IPR023298">
    <property type="entry name" value="ATPase_P-typ_TM_dom_sf"/>
</dbReference>
<evidence type="ECO:0000256" key="15">
    <source>
        <dbReference type="RuleBase" id="RU362081"/>
    </source>
</evidence>
<evidence type="ECO:0000313" key="17">
    <source>
        <dbReference type="EMBL" id="KFL29744.1"/>
    </source>
</evidence>
<dbReference type="InterPro" id="IPR017969">
    <property type="entry name" value="Heavy-metal-associated_CS"/>
</dbReference>
<dbReference type="PANTHER" id="PTHR43520:SF5">
    <property type="entry name" value="CATION-TRANSPORTING P-TYPE ATPASE-RELATED"/>
    <property type="match status" value="1"/>
</dbReference>
<dbReference type="GO" id="GO:0005524">
    <property type="term" value="F:ATP binding"/>
    <property type="evidence" value="ECO:0007669"/>
    <property type="project" value="UniProtKB-UniRule"/>
</dbReference>
<evidence type="ECO:0000256" key="1">
    <source>
        <dbReference type="ARBA" id="ARBA00004651"/>
    </source>
</evidence>
<keyword evidence="10" id="KW-0460">Magnesium</keyword>
<feature type="transmembrane region" description="Helical" evidence="15">
    <location>
        <begin position="128"/>
        <end position="151"/>
    </location>
</feature>
<dbReference type="OrthoDB" id="7762541at2"/>
<evidence type="ECO:0000256" key="9">
    <source>
        <dbReference type="ARBA" id="ARBA00022840"/>
    </source>
</evidence>
<dbReference type="InterPro" id="IPR023299">
    <property type="entry name" value="ATPase_P-typ_cyto_dom_N"/>
</dbReference>
<keyword evidence="12 15" id="KW-1133">Transmembrane helix</keyword>
<dbReference type="Gene3D" id="2.70.150.10">
    <property type="entry name" value="Calcium-transporting ATPase, cytoplasmic transduction domain A"/>
    <property type="match status" value="1"/>
</dbReference>
<dbReference type="GO" id="GO:0016887">
    <property type="term" value="F:ATP hydrolysis activity"/>
    <property type="evidence" value="ECO:0007669"/>
    <property type="project" value="InterPro"/>
</dbReference>
<dbReference type="InterPro" id="IPR023214">
    <property type="entry name" value="HAD_sf"/>
</dbReference>
<feature type="transmembrane region" description="Helical" evidence="15">
    <location>
        <begin position="680"/>
        <end position="699"/>
    </location>
</feature>
<dbReference type="PROSITE" id="PS00154">
    <property type="entry name" value="ATPASE_E1_E2"/>
    <property type="match status" value="1"/>
</dbReference>
<feature type="transmembrane region" description="Helical" evidence="15">
    <location>
        <begin position="344"/>
        <end position="366"/>
    </location>
</feature>
<dbReference type="SUPFAM" id="SSF81653">
    <property type="entry name" value="Calcium ATPase, transduction domain A"/>
    <property type="match status" value="1"/>
</dbReference>
<evidence type="ECO:0000256" key="5">
    <source>
        <dbReference type="ARBA" id="ARBA00022553"/>
    </source>
</evidence>
<dbReference type="Pfam" id="PF00122">
    <property type="entry name" value="E1-E2_ATPase"/>
    <property type="match status" value="1"/>
</dbReference>
<keyword evidence="3" id="KW-0813">Transport</keyword>
<dbReference type="Gene3D" id="3.30.70.100">
    <property type="match status" value="1"/>
</dbReference>
<dbReference type="AlphaFoldDB" id="A0A087LYP1"/>
<organism evidence="17 18">
    <name type="scientific">Devosia riboflavina</name>
    <dbReference type="NCBI Taxonomy" id="46914"/>
    <lineage>
        <taxon>Bacteria</taxon>
        <taxon>Pseudomonadati</taxon>
        <taxon>Pseudomonadota</taxon>
        <taxon>Alphaproteobacteria</taxon>
        <taxon>Hyphomicrobiales</taxon>
        <taxon>Devosiaceae</taxon>
        <taxon>Devosia</taxon>
    </lineage>
</organism>
<dbReference type="STRING" id="46914.JP75_19290"/>
<dbReference type="GO" id="GO:0005886">
    <property type="term" value="C:plasma membrane"/>
    <property type="evidence" value="ECO:0007669"/>
    <property type="project" value="UniProtKB-SubCell"/>
</dbReference>
<evidence type="ECO:0000256" key="11">
    <source>
        <dbReference type="ARBA" id="ARBA00022967"/>
    </source>
</evidence>
<dbReference type="InterPro" id="IPR027256">
    <property type="entry name" value="P-typ_ATPase_IB"/>
</dbReference>
<accession>A0A087LYP1</accession>
<feature type="domain" description="HMA" evidence="16">
    <location>
        <begin position="7"/>
        <end position="73"/>
    </location>
</feature>
<dbReference type="Pfam" id="PF00403">
    <property type="entry name" value="HMA"/>
    <property type="match status" value="1"/>
</dbReference>
<protein>
    <recommendedName>
        <fullName evidence="16">HMA domain-containing protein</fullName>
    </recommendedName>
</protein>
<evidence type="ECO:0000256" key="2">
    <source>
        <dbReference type="ARBA" id="ARBA00006024"/>
    </source>
</evidence>
<gene>
    <name evidence="17" type="ORF">JP75_19290</name>
</gene>
<dbReference type="InterPro" id="IPR006121">
    <property type="entry name" value="HMA_dom"/>
</dbReference>
<evidence type="ECO:0000313" key="18">
    <source>
        <dbReference type="Proteomes" id="UP000028981"/>
    </source>
</evidence>
<dbReference type="PROSITE" id="PS01047">
    <property type="entry name" value="HMA_1"/>
    <property type="match status" value="1"/>
</dbReference>
<feature type="transmembrane region" description="Helical" evidence="15">
    <location>
        <begin position="372"/>
        <end position="392"/>
    </location>
</feature>
<keyword evidence="9 15" id="KW-0067">ATP-binding</keyword>
<keyword evidence="13" id="KW-0406">Ion transport</keyword>
<dbReference type="NCBIfam" id="TIGR01525">
    <property type="entry name" value="ATPase-IB_hvy"/>
    <property type="match status" value="1"/>
</dbReference>
<name>A0A087LYP1_9HYPH</name>
<keyword evidence="18" id="KW-1185">Reference proteome</keyword>
<dbReference type="GO" id="GO:0005507">
    <property type="term" value="F:copper ion binding"/>
    <property type="evidence" value="ECO:0007669"/>
    <property type="project" value="TreeGrafter"/>
</dbReference>
<dbReference type="PANTHER" id="PTHR43520">
    <property type="entry name" value="ATP7, ISOFORM B"/>
    <property type="match status" value="1"/>
</dbReference>
<feature type="transmembrane region" description="Helical" evidence="15">
    <location>
        <begin position="163"/>
        <end position="181"/>
    </location>
</feature>
<evidence type="ECO:0000256" key="8">
    <source>
        <dbReference type="ARBA" id="ARBA00022741"/>
    </source>
</evidence>
<dbReference type="EMBL" id="JQGC01000020">
    <property type="protein sequence ID" value="KFL29744.1"/>
    <property type="molecule type" value="Genomic_DNA"/>
</dbReference>
<proteinExistence type="inferred from homology"/>
<feature type="transmembrane region" description="Helical" evidence="15">
    <location>
        <begin position="655"/>
        <end position="674"/>
    </location>
</feature>
<dbReference type="Gene3D" id="3.40.1110.10">
    <property type="entry name" value="Calcium-transporting ATPase, cytoplasmic domain N"/>
    <property type="match status" value="1"/>
</dbReference>
<evidence type="ECO:0000259" key="16">
    <source>
        <dbReference type="PROSITE" id="PS50846"/>
    </source>
</evidence>
<comment type="similarity">
    <text evidence="2 15">Belongs to the cation transport ATPase (P-type) (TC 3.A.3) family. Type IB subfamily.</text>
</comment>
<keyword evidence="7 15" id="KW-0479">Metal-binding</keyword>
<evidence type="ECO:0000256" key="6">
    <source>
        <dbReference type="ARBA" id="ARBA00022692"/>
    </source>
</evidence>
<dbReference type="SUPFAM" id="SSF56784">
    <property type="entry name" value="HAD-like"/>
    <property type="match status" value="1"/>
</dbReference>
<dbReference type="SUPFAM" id="SSF81665">
    <property type="entry name" value="Calcium ATPase, transmembrane domain M"/>
    <property type="match status" value="1"/>
</dbReference>
<dbReference type="PRINTS" id="PR00119">
    <property type="entry name" value="CATATPASE"/>
</dbReference>
<dbReference type="PROSITE" id="PS50846">
    <property type="entry name" value="HMA_2"/>
    <property type="match status" value="1"/>
</dbReference>
<keyword evidence="11" id="KW-1278">Translocase</keyword>